<dbReference type="STRING" id="754436.JCM19237_6390"/>
<dbReference type="EMBL" id="BBMN01000002">
    <property type="protein sequence ID" value="GAL03496.1"/>
    <property type="molecule type" value="Genomic_DNA"/>
</dbReference>
<protein>
    <recommendedName>
        <fullName evidence="3">PEP-CTERM protein-sorting domain-containing protein</fullName>
    </recommendedName>
</protein>
<proteinExistence type="predicted"/>
<accession>A0A090QKT6</accession>
<evidence type="ECO:0008006" key="3">
    <source>
        <dbReference type="Google" id="ProtNLM"/>
    </source>
</evidence>
<gene>
    <name evidence="1" type="ORF">JCM19237_6390</name>
</gene>
<reference evidence="1 2" key="1">
    <citation type="journal article" date="2014" name="Genome Announc.">
        <title>Draft Genome Sequences of Two Vibrionaceae Species, Vibrio ponticus C121 and Photobacterium aphoticum C119, Isolated as Coral Reef Microbiota.</title>
        <authorList>
            <person name="Al-saari N."/>
            <person name="Meirelles P.M."/>
            <person name="Mino S."/>
            <person name="Suda W."/>
            <person name="Oshima K."/>
            <person name="Hattori M."/>
            <person name="Ohkuma M."/>
            <person name="Thompson F.L."/>
            <person name="Gomez-Gil B."/>
            <person name="Sawabe T."/>
            <person name="Sawabe T."/>
        </authorList>
    </citation>
    <scope>NUCLEOTIDE SEQUENCE [LARGE SCALE GENOMIC DNA]</scope>
    <source>
        <strain evidence="1 2">JCM 19237</strain>
    </source>
</reference>
<comment type="caution">
    <text evidence="1">The sequence shown here is derived from an EMBL/GenBank/DDBJ whole genome shotgun (WGS) entry which is preliminary data.</text>
</comment>
<evidence type="ECO:0000313" key="1">
    <source>
        <dbReference type="EMBL" id="GAL03496.1"/>
    </source>
</evidence>
<dbReference type="AlphaFoldDB" id="A0A090QKT6"/>
<sequence length="297" mass="32195">MAICLADCKASSSTWLPNAHRRLHFFYLNSHLPLIPYLPPSIDNSGLIFASFENVDQHNNKRIGKVTMPIYQSAKIWLAALTFTLLSSAFSARATLVSIDNCSGSVTEGPAISCEITEDPPNPITKNPNNNKLLAWDEVQNHTLTAPLQVDRVFDENASFISDAGNGDYFIATGTIVSSHYVQWDPKKRGSIAADIVLDSQVFAYITSDANLFASDSALALPGIDYNDFNLRGLESGDSTLFDGANTAIAWTASSPGDWTRLITAYSPAAEISEPAPLPLFLASLVLIGLARQGKRK</sequence>
<dbReference type="Proteomes" id="UP000029227">
    <property type="component" value="Unassembled WGS sequence"/>
</dbReference>
<evidence type="ECO:0000313" key="2">
    <source>
        <dbReference type="Proteomes" id="UP000029227"/>
    </source>
</evidence>
<dbReference type="eggNOG" id="ENOG50331WC">
    <property type="taxonomic scope" value="Bacteria"/>
</dbReference>
<organism evidence="1 2">
    <name type="scientific">Photobacterium aphoticum</name>
    <dbReference type="NCBI Taxonomy" id="754436"/>
    <lineage>
        <taxon>Bacteria</taxon>
        <taxon>Pseudomonadati</taxon>
        <taxon>Pseudomonadota</taxon>
        <taxon>Gammaproteobacteria</taxon>
        <taxon>Vibrionales</taxon>
        <taxon>Vibrionaceae</taxon>
        <taxon>Photobacterium</taxon>
    </lineage>
</organism>
<name>A0A090QKT6_9GAMM</name>